<dbReference type="Proteomes" id="UP000887013">
    <property type="component" value="Unassembled WGS sequence"/>
</dbReference>
<evidence type="ECO:0000313" key="1">
    <source>
        <dbReference type="EMBL" id="GFU14458.1"/>
    </source>
</evidence>
<accession>A0A8X6QCL6</accession>
<sequence length="77" mass="8856">MEIIGDGRRRDHWKLNDRILLGSRSRILQQTLLGVATVPLLQSCEEIPWIFMTNGFLQIRKPSQTGSETNPFDYPTV</sequence>
<keyword evidence="2" id="KW-1185">Reference proteome</keyword>
<dbReference type="EMBL" id="BMAW01029958">
    <property type="protein sequence ID" value="GFU14458.1"/>
    <property type="molecule type" value="Genomic_DNA"/>
</dbReference>
<reference evidence="1" key="1">
    <citation type="submission" date="2020-08" db="EMBL/GenBank/DDBJ databases">
        <title>Multicomponent nature underlies the extraordinary mechanical properties of spider dragline silk.</title>
        <authorList>
            <person name="Kono N."/>
            <person name="Nakamura H."/>
            <person name="Mori M."/>
            <person name="Yoshida Y."/>
            <person name="Ohtoshi R."/>
            <person name="Malay A.D."/>
            <person name="Moran D.A.P."/>
            <person name="Tomita M."/>
            <person name="Numata K."/>
            <person name="Arakawa K."/>
        </authorList>
    </citation>
    <scope>NUCLEOTIDE SEQUENCE</scope>
</reference>
<gene>
    <name evidence="1" type="ORF">NPIL_275861</name>
</gene>
<organism evidence="1 2">
    <name type="scientific">Nephila pilipes</name>
    <name type="common">Giant wood spider</name>
    <name type="synonym">Nephila maculata</name>
    <dbReference type="NCBI Taxonomy" id="299642"/>
    <lineage>
        <taxon>Eukaryota</taxon>
        <taxon>Metazoa</taxon>
        <taxon>Ecdysozoa</taxon>
        <taxon>Arthropoda</taxon>
        <taxon>Chelicerata</taxon>
        <taxon>Arachnida</taxon>
        <taxon>Araneae</taxon>
        <taxon>Araneomorphae</taxon>
        <taxon>Entelegynae</taxon>
        <taxon>Araneoidea</taxon>
        <taxon>Nephilidae</taxon>
        <taxon>Nephila</taxon>
    </lineage>
</organism>
<name>A0A8X6QCL6_NEPPI</name>
<evidence type="ECO:0000313" key="2">
    <source>
        <dbReference type="Proteomes" id="UP000887013"/>
    </source>
</evidence>
<comment type="caution">
    <text evidence="1">The sequence shown here is derived from an EMBL/GenBank/DDBJ whole genome shotgun (WGS) entry which is preliminary data.</text>
</comment>
<protein>
    <submittedName>
        <fullName evidence="1">Uncharacterized protein</fullName>
    </submittedName>
</protein>
<dbReference type="AlphaFoldDB" id="A0A8X6QCL6"/>
<proteinExistence type="predicted"/>